<dbReference type="InterPro" id="IPR051043">
    <property type="entry name" value="Sulfatase_Mod_Factor_Kinase"/>
</dbReference>
<keyword evidence="4" id="KW-1185">Reference proteome</keyword>
<keyword evidence="1" id="KW-0472">Membrane</keyword>
<keyword evidence="1" id="KW-1133">Transmembrane helix</keyword>
<dbReference type="Proteomes" id="UP000029223">
    <property type="component" value="Unassembled WGS sequence"/>
</dbReference>
<evidence type="ECO:0000313" key="3">
    <source>
        <dbReference type="EMBL" id="GAL30882.1"/>
    </source>
</evidence>
<dbReference type="PANTHER" id="PTHR23150:SF19">
    <property type="entry name" value="FORMYLGLYCINE-GENERATING ENZYME"/>
    <property type="match status" value="1"/>
</dbReference>
<dbReference type="InterPro" id="IPR005532">
    <property type="entry name" value="SUMF_dom"/>
</dbReference>
<sequence>MNDHLEEKQAWNATKFLAVIAIIALPILLSGCATQPDHPIALKIDNDMVLVEGGEFTMGSDDPTAAKSERPAHTVKLDSFYLSKFEVTQELFESVMGSSMSFFPDPKIPVNNLSWQQATTLLRSSTSLQAKTIAYRLRRNGSSQPKVATYPKASLMQVQTILMTLLGMLVMQTTKLTLWAKNSPTNLVFMT</sequence>
<proteinExistence type="predicted"/>
<keyword evidence="1" id="KW-0812">Transmembrane</keyword>
<dbReference type="InterPro" id="IPR042095">
    <property type="entry name" value="SUMF_sf"/>
</dbReference>
<dbReference type="Gene3D" id="3.90.1580.10">
    <property type="entry name" value="paralog of FGE (formylglycine-generating enzyme)"/>
    <property type="match status" value="1"/>
</dbReference>
<dbReference type="EMBL" id="BBMS01000116">
    <property type="protein sequence ID" value="GAL30882.1"/>
    <property type="molecule type" value="Genomic_DNA"/>
</dbReference>
<dbReference type="SUPFAM" id="SSF56436">
    <property type="entry name" value="C-type lectin-like"/>
    <property type="match status" value="1"/>
</dbReference>
<evidence type="ECO:0000259" key="2">
    <source>
        <dbReference type="Pfam" id="PF03781"/>
    </source>
</evidence>
<dbReference type="InterPro" id="IPR016187">
    <property type="entry name" value="CTDL_fold"/>
</dbReference>
<comment type="caution">
    <text evidence="3">The sequence shown here is derived from an EMBL/GenBank/DDBJ whole genome shotgun (WGS) entry which is preliminary data.</text>
</comment>
<dbReference type="Pfam" id="PF03781">
    <property type="entry name" value="FGE-sulfatase"/>
    <property type="match status" value="1"/>
</dbReference>
<reference evidence="4" key="1">
    <citation type="submission" date="2014-09" db="EMBL/GenBank/DDBJ databases">
        <title>Vibrio variabilis JCM 19239. (C206) whole genome shotgun sequence.</title>
        <authorList>
            <person name="Sawabe T."/>
            <person name="Meirelles P."/>
            <person name="Nakanishi M."/>
            <person name="Sayaka M."/>
            <person name="Hattori M."/>
            <person name="Ohkuma M."/>
        </authorList>
    </citation>
    <scope>NUCLEOTIDE SEQUENCE [LARGE SCALE GENOMIC DNA]</scope>
    <source>
        <strain evidence="4">JCM 19239</strain>
    </source>
</reference>
<accession>A0ABQ0JQ54</accession>
<evidence type="ECO:0000256" key="1">
    <source>
        <dbReference type="SAM" id="Phobius"/>
    </source>
</evidence>
<dbReference type="PANTHER" id="PTHR23150">
    <property type="entry name" value="SULFATASE MODIFYING FACTOR 1, 2"/>
    <property type="match status" value="1"/>
</dbReference>
<protein>
    <submittedName>
        <fullName evidence="3">Uncharacterized conserved protein</fullName>
    </submittedName>
</protein>
<feature type="domain" description="Sulfatase-modifying factor enzyme-like" evidence="2">
    <location>
        <begin position="46"/>
        <end position="98"/>
    </location>
</feature>
<gene>
    <name evidence="3" type="ORF">JCM19239_1601</name>
</gene>
<organism evidence="3 4">
    <name type="scientific">Vibrio variabilis</name>
    <dbReference type="NCBI Taxonomy" id="990271"/>
    <lineage>
        <taxon>Bacteria</taxon>
        <taxon>Pseudomonadati</taxon>
        <taxon>Pseudomonadota</taxon>
        <taxon>Gammaproteobacteria</taxon>
        <taxon>Vibrionales</taxon>
        <taxon>Vibrionaceae</taxon>
        <taxon>Vibrio</taxon>
    </lineage>
</organism>
<feature type="transmembrane region" description="Helical" evidence="1">
    <location>
        <begin position="12"/>
        <end position="29"/>
    </location>
</feature>
<evidence type="ECO:0000313" key="4">
    <source>
        <dbReference type="Proteomes" id="UP000029223"/>
    </source>
</evidence>
<name>A0ABQ0JQ54_9VIBR</name>